<dbReference type="SUPFAM" id="SSF69318">
    <property type="entry name" value="Integrin alpha N-terminal domain"/>
    <property type="match status" value="1"/>
</dbReference>
<reference evidence="2" key="1">
    <citation type="submission" date="2018-06" db="EMBL/GenBank/DDBJ databases">
        <authorList>
            <person name="Zhirakovskaya E."/>
        </authorList>
    </citation>
    <scope>NUCLEOTIDE SEQUENCE</scope>
</reference>
<evidence type="ECO:0000256" key="1">
    <source>
        <dbReference type="ARBA" id="ARBA00022729"/>
    </source>
</evidence>
<dbReference type="PANTHER" id="PTHR16026">
    <property type="entry name" value="CARTILAGE ACIDIC PROTEIN 1"/>
    <property type="match status" value="1"/>
</dbReference>
<dbReference type="InterPro" id="IPR011990">
    <property type="entry name" value="TPR-like_helical_dom_sf"/>
</dbReference>
<dbReference type="Gene3D" id="1.25.40.10">
    <property type="entry name" value="Tetratricopeptide repeat domain"/>
    <property type="match status" value="1"/>
</dbReference>
<dbReference type="SUPFAM" id="SSF48452">
    <property type="entry name" value="TPR-like"/>
    <property type="match status" value="1"/>
</dbReference>
<dbReference type="PROSITE" id="PS50005">
    <property type="entry name" value="TPR"/>
    <property type="match status" value="2"/>
</dbReference>
<dbReference type="InterPro" id="IPR013517">
    <property type="entry name" value="FG-GAP"/>
</dbReference>
<organism evidence="2">
    <name type="scientific">hydrothermal vent metagenome</name>
    <dbReference type="NCBI Taxonomy" id="652676"/>
    <lineage>
        <taxon>unclassified sequences</taxon>
        <taxon>metagenomes</taxon>
        <taxon>ecological metagenomes</taxon>
    </lineage>
</organism>
<dbReference type="PROSITE" id="PS50293">
    <property type="entry name" value="TPR_REGION"/>
    <property type="match status" value="1"/>
</dbReference>
<dbReference type="SMART" id="SM00028">
    <property type="entry name" value="TPR"/>
    <property type="match status" value="3"/>
</dbReference>
<dbReference type="InterPro" id="IPR019734">
    <property type="entry name" value="TPR_rpt"/>
</dbReference>
<accession>A0A3B0TL95</accession>
<proteinExistence type="predicted"/>
<dbReference type="Gene3D" id="2.130.10.130">
    <property type="entry name" value="Integrin alpha, N-terminal"/>
    <property type="match status" value="1"/>
</dbReference>
<dbReference type="Pfam" id="PF13181">
    <property type="entry name" value="TPR_8"/>
    <property type="match status" value="1"/>
</dbReference>
<dbReference type="InterPro" id="IPR028994">
    <property type="entry name" value="Integrin_alpha_N"/>
</dbReference>
<sequence length="1197" mass="133225">MKHKYIGLLILLAVTFLFNNCKQPKSKSPASAGEMITTKTLGLAYLEENQIKEAEAQFLKLVSLDPTEVLGYANLGIVYLRMGKYQEAEKWLDKAIKMDPKDPDIRLILAKVYEMSNKPEQAIKELEKGISFSPGHIKSLYSLAELYSSSPDKESLKKRQEYTEKLIKNAPGNIVPRLNLIDILIRQNHTGEALGQMEELQKIFPKFPKEAVEYYDKTIAALQAGNNDKAAVSFMVFHNYLKVTSPYQAGIIDLKGPGGSLIGSPVITFDQQQKGVQTGDWKTLLEAIHFTDITSSAGLDLQKNRQVSQKTGVTVKNPMPLSASDYDGDGDIDLFFGLFDPQSGSYKYYLLNNEWGKFKDVTKESGIRHQGIDISSKFADYNNDGFLDLYIVKNGSNILYKNTGKGAFVDVTDKAGVGDKAEGNKSLFFDFDHDGDLDLFVTRPHSNLLYRNNADGTFIEQAKASGLSGGDAFSTDAAFGDFDDDGDIDLFVVNTDTSNTLYSNQRQGIFKDITEKSGLKSEGGSSSVTVGDYNNDGFLDLFVTSYKAGNCKLYRNRGDGSFKIDETSKDLARTLQDVQVYDASFMDFDNDGYLDLFVVGKSNTKDGNGVFLYHNDKTGTYYAVKNILPEGLKSGKGILTFDYNEDGDLDVVIAGVNGGIHLLRNDGGSNNHFVKIKLVGLRTGSGKNNYYGIGAKIEMRAGNLYQSAVVTTPNILFGLGPRSKADVIRILWTNGVPQNIFFPGTDQSLIEEQSLKGSCPFLYTWDGEKYVFVKDIMWRSALGMPLGIMGGDKTMKYASPAPSVDYIKVPGELLKPQDGKYKIQVTGELWEAIYSDQIQLIALDHPDSIEVFVDERFMPSPTPGFRLFQVGEKHSPVSATNKKGDNLLPFISKKDDNYISILKPTEYQGVTELTDLVLNLGDIDSSKNLTLFLNGWIFPSDASINASIAQSGRIKLVPPYIQSINKEGKWETIIDNLSFPMGKDKTIVVDLSGKVHASDARIRIRTNMEIYWDYIFYSNGNPSAPIHSNTLGPCYADLHYRGFSRTYRKGGRYGPHWFDYDSVSTGQKWRDLLGNYTRYGDVLPLLTAADDKYIIKNAGDETSIEFDAGSLPELPKGWKRDFLIHSVGWVKDGDMNTATGKTVLPLPFHGMSCYPYGSDESYPSDREHQDYLKEYNTRKVTTEDFRMAISGTKRNLK</sequence>
<dbReference type="InterPro" id="IPR027039">
    <property type="entry name" value="Crtac1"/>
</dbReference>
<gene>
    <name evidence="2" type="ORF">MNBD_BACTEROID01-795</name>
</gene>
<protein>
    <submittedName>
        <fullName evidence="2">Uncharacterized protein</fullName>
    </submittedName>
</protein>
<dbReference type="EMBL" id="UOEP01000073">
    <property type="protein sequence ID" value="VAW17420.1"/>
    <property type="molecule type" value="Genomic_DNA"/>
</dbReference>
<evidence type="ECO:0000313" key="2">
    <source>
        <dbReference type="EMBL" id="VAW17420.1"/>
    </source>
</evidence>
<dbReference type="AlphaFoldDB" id="A0A3B0TL95"/>
<dbReference type="PANTHER" id="PTHR16026:SF0">
    <property type="entry name" value="CARTILAGE ACIDIC PROTEIN 1"/>
    <property type="match status" value="1"/>
</dbReference>
<dbReference type="Pfam" id="PF14559">
    <property type="entry name" value="TPR_19"/>
    <property type="match status" value="1"/>
</dbReference>
<keyword evidence="1" id="KW-0732">Signal</keyword>
<dbReference type="Pfam" id="PF13517">
    <property type="entry name" value="FG-GAP_3"/>
    <property type="match status" value="3"/>
</dbReference>
<name>A0A3B0TL95_9ZZZZ</name>